<dbReference type="GO" id="GO:0061503">
    <property type="term" value="F:tRNA threonylcarbamoyladenosine dehydratase"/>
    <property type="evidence" value="ECO:0007669"/>
    <property type="project" value="TreeGrafter"/>
</dbReference>
<evidence type="ECO:0000259" key="2">
    <source>
        <dbReference type="Pfam" id="PF14461"/>
    </source>
</evidence>
<feature type="domain" description="Prokaryotic E2 family B" evidence="2">
    <location>
        <begin position="53"/>
        <end position="150"/>
    </location>
</feature>
<sequence length="583" mass="65016">MIYTSTDQLTTLLEEAIQKLPPTGLWNRLTTVPQAYKKRGVQAVLTGEVLIAGETTVNIHIGFQASFPLNLPFIFLNPAKTLGRIPHLENDGYICYIKGDGQFINYQDPIAVIEAALERAIDTLEKGYRKSNVVDFTNGFAEYWGRLEKVIELRSVIEVGDEAKEIAYAIVPPSDKKAFCYVADDEASLRQFIPQVRKQSFTIQKALYIPLKEGTQLIPPWFDDCWTLSQIIEAFEQYTTQDTQQFVKKSVRKFKSAELVIFALPRPKGGYALFGLRFTGIQNAYPLTSGSTVKQIIPVDIERLDRAYLTPRSGGLSSLNGKHVALIGCGSVGSYIGLELARAGIGKFTLIDADVLTYENVYRHAVGQYAVGLFKVDALKNDIEKRIPYVDVQAIPKRIETLLTTQKFDPSHYDAIVMATGEPTINLYMNEWLFHQKSSVPVLYTWLEPYGIGGHCLAHIEPSEPGCLQCLYQVTDDGNIENRASFAAPGQSFLKDIAGCGSLFTPFGSLDVARTAEITSRLLIHSLQGQSVNLLVSWKGDSHTFLSAGYQLTNRYSLEESALDEQKNQFHRDNCPICGQNHE</sequence>
<dbReference type="Proteomes" id="UP000598820">
    <property type="component" value="Unassembled WGS sequence"/>
</dbReference>
<dbReference type="InterPro" id="IPR000594">
    <property type="entry name" value="ThiF_NAD_FAD-bd"/>
</dbReference>
<dbReference type="AlphaFoldDB" id="A0A927ATF8"/>
<accession>A0A927ATF8</accession>
<dbReference type="Pfam" id="PF14461">
    <property type="entry name" value="Prok-E2_B"/>
    <property type="match status" value="1"/>
</dbReference>
<comment type="caution">
    <text evidence="3">The sequence shown here is derived from an EMBL/GenBank/DDBJ whole genome shotgun (WGS) entry which is preliminary data.</text>
</comment>
<name>A0A927ATF8_9BACT</name>
<dbReference type="PANTHER" id="PTHR43267">
    <property type="entry name" value="TRNA THREONYLCARBAMOYLADENOSINE DEHYDRATASE"/>
    <property type="match status" value="1"/>
</dbReference>
<keyword evidence="3" id="KW-0548">Nucleotidyltransferase</keyword>
<reference evidence="3" key="1">
    <citation type="submission" date="2020-09" db="EMBL/GenBank/DDBJ databases">
        <authorList>
            <person name="Kim M.K."/>
        </authorList>
    </citation>
    <scope>NUCLEOTIDE SEQUENCE</scope>
    <source>
        <strain evidence="3">BT702</strain>
    </source>
</reference>
<evidence type="ECO:0000259" key="1">
    <source>
        <dbReference type="Pfam" id="PF00899"/>
    </source>
</evidence>
<dbReference type="GO" id="GO:0061504">
    <property type="term" value="P:cyclic threonylcarbamoyladenosine biosynthetic process"/>
    <property type="evidence" value="ECO:0007669"/>
    <property type="project" value="TreeGrafter"/>
</dbReference>
<dbReference type="InterPro" id="IPR035985">
    <property type="entry name" value="Ubiquitin-activating_enz"/>
</dbReference>
<dbReference type="GO" id="GO:0008641">
    <property type="term" value="F:ubiquitin-like modifier activating enzyme activity"/>
    <property type="evidence" value="ECO:0007669"/>
    <property type="project" value="InterPro"/>
</dbReference>
<gene>
    <name evidence="3" type="ORF">IC229_22390</name>
</gene>
<dbReference type="InterPro" id="IPR032701">
    <property type="entry name" value="Prok-E2_B_dom"/>
</dbReference>
<protein>
    <submittedName>
        <fullName evidence="3">ThiF family adenylyltransferase</fullName>
    </submittedName>
</protein>
<dbReference type="Pfam" id="PF00899">
    <property type="entry name" value="ThiF"/>
    <property type="match status" value="1"/>
</dbReference>
<dbReference type="InterPro" id="IPR045886">
    <property type="entry name" value="ThiF/MoeB/HesA"/>
</dbReference>
<keyword evidence="4" id="KW-1185">Reference proteome</keyword>
<feature type="domain" description="THIF-type NAD/FAD binding fold" evidence="1">
    <location>
        <begin position="314"/>
        <end position="479"/>
    </location>
</feature>
<dbReference type="RefSeq" id="WP_190889258.1">
    <property type="nucleotide sequence ID" value="NZ_JACWZY010000021.1"/>
</dbReference>
<evidence type="ECO:0000313" key="3">
    <source>
        <dbReference type="EMBL" id="MBD2703410.1"/>
    </source>
</evidence>
<dbReference type="SUPFAM" id="SSF69572">
    <property type="entry name" value="Activating enzymes of the ubiquitin-like proteins"/>
    <property type="match status" value="1"/>
</dbReference>
<evidence type="ECO:0000313" key="4">
    <source>
        <dbReference type="Proteomes" id="UP000598820"/>
    </source>
</evidence>
<dbReference type="Gene3D" id="3.40.50.720">
    <property type="entry name" value="NAD(P)-binding Rossmann-like Domain"/>
    <property type="match status" value="1"/>
</dbReference>
<organism evidence="3 4">
    <name type="scientific">Spirosoma profusum</name>
    <dbReference type="NCBI Taxonomy" id="2771354"/>
    <lineage>
        <taxon>Bacteria</taxon>
        <taxon>Pseudomonadati</taxon>
        <taxon>Bacteroidota</taxon>
        <taxon>Cytophagia</taxon>
        <taxon>Cytophagales</taxon>
        <taxon>Cytophagaceae</taxon>
        <taxon>Spirosoma</taxon>
    </lineage>
</organism>
<dbReference type="PANTHER" id="PTHR43267:SF1">
    <property type="entry name" value="TRNA THREONYLCARBAMOYLADENOSINE DEHYDRATASE"/>
    <property type="match status" value="1"/>
</dbReference>
<dbReference type="CDD" id="cd01483">
    <property type="entry name" value="E1_enzyme_family"/>
    <property type="match status" value="1"/>
</dbReference>
<proteinExistence type="predicted"/>
<dbReference type="EMBL" id="JACWZY010000021">
    <property type="protein sequence ID" value="MBD2703410.1"/>
    <property type="molecule type" value="Genomic_DNA"/>
</dbReference>
<keyword evidence="3" id="KW-0808">Transferase</keyword>
<dbReference type="GO" id="GO:0016779">
    <property type="term" value="F:nucleotidyltransferase activity"/>
    <property type="evidence" value="ECO:0007669"/>
    <property type="project" value="UniProtKB-KW"/>
</dbReference>